<feature type="region of interest" description="Disordered" evidence="2">
    <location>
        <begin position="149"/>
        <end position="168"/>
    </location>
</feature>
<dbReference type="GO" id="GO:0046974">
    <property type="term" value="F:histone H3K9 methyltransferase activity"/>
    <property type="evidence" value="ECO:0007669"/>
    <property type="project" value="TreeGrafter"/>
</dbReference>
<feature type="region of interest" description="Disordered" evidence="2">
    <location>
        <begin position="216"/>
        <end position="243"/>
    </location>
</feature>
<dbReference type="InterPro" id="IPR036770">
    <property type="entry name" value="Ankyrin_rpt-contain_sf"/>
</dbReference>
<proteinExistence type="predicted"/>
<dbReference type="GO" id="GO:0000785">
    <property type="term" value="C:chromatin"/>
    <property type="evidence" value="ECO:0007669"/>
    <property type="project" value="TreeGrafter"/>
</dbReference>
<evidence type="ECO:0008006" key="5">
    <source>
        <dbReference type="Google" id="ProtNLM"/>
    </source>
</evidence>
<accession>A0A8J8T8X3</accession>
<evidence type="ECO:0000256" key="1">
    <source>
        <dbReference type="PROSITE-ProRule" id="PRU00023"/>
    </source>
</evidence>
<dbReference type="PROSITE" id="PS50088">
    <property type="entry name" value="ANK_REPEAT"/>
    <property type="match status" value="1"/>
</dbReference>
<comment type="caution">
    <text evidence="3">The sequence shown here is derived from an EMBL/GenBank/DDBJ whole genome shotgun (WGS) entry which is preliminary data.</text>
</comment>
<dbReference type="OrthoDB" id="9995210at2759"/>
<keyword evidence="4" id="KW-1185">Reference proteome</keyword>
<dbReference type="GO" id="GO:0000122">
    <property type="term" value="P:negative regulation of transcription by RNA polymerase II"/>
    <property type="evidence" value="ECO:0007669"/>
    <property type="project" value="TreeGrafter"/>
</dbReference>
<evidence type="ECO:0000313" key="3">
    <source>
        <dbReference type="EMBL" id="TNV86629.1"/>
    </source>
</evidence>
<feature type="repeat" description="ANK" evidence="1">
    <location>
        <begin position="92"/>
        <end position="115"/>
    </location>
</feature>
<dbReference type="Pfam" id="PF12796">
    <property type="entry name" value="Ank_2"/>
    <property type="match status" value="1"/>
</dbReference>
<feature type="compositionally biased region" description="Acidic residues" evidence="2">
    <location>
        <begin position="151"/>
        <end position="166"/>
    </location>
</feature>
<keyword evidence="1" id="KW-0040">ANK repeat</keyword>
<evidence type="ECO:0000256" key="2">
    <source>
        <dbReference type="SAM" id="MobiDB-lite"/>
    </source>
</evidence>
<dbReference type="AlphaFoldDB" id="A0A8J8T8X3"/>
<evidence type="ECO:0000313" key="4">
    <source>
        <dbReference type="Proteomes" id="UP000785679"/>
    </source>
</evidence>
<protein>
    <recommendedName>
        <fullName evidence="5">Ankyrin repeat domain-containing protein</fullName>
    </recommendedName>
</protein>
<dbReference type="InterPro" id="IPR043550">
    <property type="entry name" value="EHMT1/EHMT2"/>
</dbReference>
<dbReference type="GO" id="GO:0002039">
    <property type="term" value="F:p53 binding"/>
    <property type="evidence" value="ECO:0007669"/>
    <property type="project" value="InterPro"/>
</dbReference>
<dbReference type="SUPFAM" id="SSF48403">
    <property type="entry name" value="Ankyrin repeat"/>
    <property type="match status" value="1"/>
</dbReference>
<dbReference type="PANTHER" id="PTHR46307">
    <property type="entry name" value="G9A, ISOFORM B"/>
    <property type="match status" value="1"/>
</dbReference>
<reference evidence="3" key="1">
    <citation type="submission" date="2019-06" db="EMBL/GenBank/DDBJ databases">
        <authorList>
            <person name="Zheng W."/>
        </authorList>
    </citation>
    <scope>NUCLEOTIDE SEQUENCE</scope>
    <source>
        <strain evidence="3">QDHG01</strain>
    </source>
</reference>
<name>A0A8J8T8X3_HALGN</name>
<dbReference type="Gene3D" id="1.25.40.20">
    <property type="entry name" value="Ankyrin repeat-containing domain"/>
    <property type="match status" value="1"/>
</dbReference>
<dbReference type="EMBL" id="RRYP01000940">
    <property type="protein sequence ID" value="TNV86629.1"/>
    <property type="molecule type" value="Genomic_DNA"/>
</dbReference>
<organism evidence="3 4">
    <name type="scientific">Halteria grandinella</name>
    <dbReference type="NCBI Taxonomy" id="5974"/>
    <lineage>
        <taxon>Eukaryota</taxon>
        <taxon>Sar</taxon>
        <taxon>Alveolata</taxon>
        <taxon>Ciliophora</taxon>
        <taxon>Intramacronucleata</taxon>
        <taxon>Spirotrichea</taxon>
        <taxon>Stichotrichia</taxon>
        <taxon>Sporadotrichida</taxon>
        <taxon>Halteriidae</taxon>
        <taxon>Halteria</taxon>
    </lineage>
</organism>
<dbReference type="PROSITE" id="PS50297">
    <property type="entry name" value="ANK_REP_REGION"/>
    <property type="match status" value="1"/>
</dbReference>
<sequence>MSKLFKCFAPTHPKKHALTQKFNIQSLLDSAKTEAQYQEILQHANLSQLTFTDLNLNFYLYAIQRGRLRFIQWLLTTHKQEDSSYLDAVDLHGNTALHIAVMTNQTEMVRAVFKNRETDVLKVNKLNETPLDLSKERSNDEIRAILMQKAEEDDEQSKEDEMDEQGQESIYEEVSIGELEEEPIGVVNSTEMHEKPENLVVVKGKIQTRIAEMMPMQGFKETRDRLELTPDVGGEGVANDLYQ</sequence>
<gene>
    <name evidence="3" type="ORF">FGO68_gene117</name>
</gene>
<dbReference type="InterPro" id="IPR002110">
    <property type="entry name" value="Ankyrin_rpt"/>
</dbReference>
<dbReference type="PANTHER" id="PTHR46307:SF4">
    <property type="entry name" value="G9A, ISOFORM B"/>
    <property type="match status" value="1"/>
</dbReference>
<dbReference type="GO" id="GO:0005634">
    <property type="term" value="C:nucleus"/>
    <property type="evidence" value="ECO:0007669"/>
    <property type="project" value="TreeGrafter"/>
</dbReference>
<dbReference type="Proteomes" id="UP000785679">
    <property type="component" value="Unassembled WGS sequence"/>
</dbReference>